<dbReference type="GO" id="GO:0006189">
    <property type="term" value="P:'de novo' IMP biosynthetic process"/>
    <property type="evidence" value="ECO:0007669"/>
    <property type="project" value="UniProtKB-UniRule"/>
</dbReference>
<feature type="binding site" evidence="4">
    <location>
        <position position="106"/>
    </location>
    <ligand>
        <name>(6R)-10-formyltetrahydrofolate</name>
        <dbReference type="ChEBI" id="CHEBI:195366"/>
    </ligand>
</feature>
<comment type="similarity">
    <text evidence="4">Belongs to the GART family.</text>
</comment>
<feature type="active site" description="Proton donor" evidence="4">
    <location>
        <position position="108"/>
    </location>
</feature>
<dbReference type="GO" id="GO:0005829">
    <property type="term" value="C:cytosol"/>
    <property type="evidence" value="ECO:0007669"/>
    <property type="project" value="TreeGrafter"/>
</dbReference>
<keyword evidence="7" id="KW-1185">Reference proteome</keyword>
<dbReference type="PANTHER" id="PTHR43369:SF2">
    <property type="entry name" value="PHOSPHORIBOSYLGLYCINAMIDE FORMYLTRANSFERASE"/>
    <property type="match status" value="1"/>
</dbReference>
<dbReference type="EC" id="2.1.2.2" evidence="4"/>
<keyword evidence="3 4" id="KW-0658">Purine biosynthesis</keyword>
<dbReference type="Pfam" id="PF00551">
    <property type="entry name" value="Formyl_trans_N"/>
    <property type="match status" value="1"/>
</dbReference>
<proteinExistence type="inferred from homology"/>
<dbReference type="Proteomes" id="UP000019243">
    <property type="component" value="Unassembled WGS sequence"/>
</dbReference>
<gene>
    <name evidence="4 6" type="primary">purN</name>
    <name evidence="6" type="ORF">BCAMP_04989</name>
</gene>
<dbReference type="AlphaFoldDB" id="W7CUF9"/>
<dbReference type="PANTHER" id="PTHR43369">
    <property type="entry name" value="PHOSPHORIBOSYLGLYCINAMIDE FORMYLTRANSFERASE"/>
    <property type="match status" value="1"/>
</dbReference>
<dbReference type="PATRIC" id="fig|1265861.3.peg.986"/>
<feature type="binding site" evidence="4">
    <location>
        <position position="64"/>
    </location>
    <ligand>
        <name>(6R)-10-formyltetrahydrofolate</name>
        <dbReference type="ChEBI" id="CHEBI:195366"/>
    </ligand>
</feature>
<evidence type="ECO:0000259" key="5">
    <source>
        <dbReference type="Pfam" id="PF00551"/>
    </source>
</evidence>
<sequence>MKLAIFASGNGSNFAALLRASQTGALAGEIALLVCDRAEALVIERAKSQGIATLVFNPRAFETKAAFEKMIAQRLVELTIELVVLAGYMRLIGPTLLAAYEGRIINLHPSLLPLYPGKAAIEQAYNAGDAQTGITIHYVDAGMDTGRPIAQFKVPRLKTDTLDQLEERIHQAEYKHYPAVIQALIQSKGTVAK</sequence>
<protein>
    <recommendedName>
        <fullName evidence="4">Phosphoribosylglycinamide formyltransferase</fullName>
        <ecNumber evidence="4">2.1.2.2</ecNumber>
    </recommendedName>
    <alternativeName>
        <fullName evidence="4">5'-phosphoribosylglycinamide transformylase</fullName>
    </alternativeName>
    <alternativeName>
        <fullName evidence="4">GAR transformylase</fullName>
        <shortName evidence="4">GART</shortName>
    </alternativeName>
</protein>
<dbReference type="STRING" id="1265861.BCAMP_04989"/>
<dbReference type="RefSeq" id="WP_035314033.1">
    <property type="nucleotide sequence ID" value="NZ_AODH01000017.1"/>
</dbReference>
<feature type="domain" description="Formyl transferase N-terminal" evidence="5">
    <location>
        <begin position="1"/>
        <end position="181"/>
    </location>
</feature>
<dbReference type="CDD" id="cd08645">
    <property type="entry name" value="FMT_core_GART"/>
    <property type="match status" value="1"/>
</dbReference>
<reference evidence="6 7" key="1">
    <citation type="submission" date="2012-12" db="EMBL/GenBank/DDBJ databases">
        <title>Novel taxa of Listeriaceae from agricultural environments in the United States.</title>
        <authorList>
            <person name="den Bakker H.C."/>
            <person name="Allred A."/>
            <person name="Warchocki S."/>
            <person name="Wright E.M."/>
            <person name="Burrell A."/>
            <person name="Nightingale K.K."/>
            <person name="Kephart D."/>
            <person name="Wiedmann M."/>
        </authorList>
    </citation>
    <scope>NUCLEOTIDE SEQUENCE [LARGE SCALE GENOMIC DNA]</scope>
    <source>
        <strain evidence="6 7">FSL F6-1037</strain>
    </source>
</reference>
<evidence type="ECO:0000256" key="1">
    <source>
        <dbReference type="ARBA" id="ARBA00005054"/>
    </source>
</evidence>
<feature type="site" description="Raises pKa of active site His" evidence="4">
    <location>
        <position position="144"/>
    </location>
</feature>
<comment type="caution">
    <text evidence="6">The sequence shown here is derived from an EMBL/GenBank/DDBJ whole genome shotgun (WGS) entry which is preliminary data.</text>
</comment>
<comment type="pathway">
    <text evidence="1 4">Purine metabolism; IMP biosynthesis via de novo pathway; N(2)-formyl-N(1)-(5-phospho-D-ribosyl)glycinamide from N(1)-(5-phospho-D-ribosyl)glycinamide (10-formyl THF route): step 1/1.</text>
</comment>
<dbReference type="UniPathway" id="UPA00074">
    <property type="reaction ID" value="UER00126"/>
</dbReference>
<dbReference type="OrthoDB" id="9806170at2"/>
<evidence type="ECO:0000256" key="3">
    <source>
        <dbReference type="ARBA" id="ARBA00022755"/>
    </source>
</evidence>
<organism evidence="6 7">
    <name type="scientific">Brochothrix campestris FSL F6-1037</name>
    <dbReference type="NCBI Taxonomy" id="1265861"/>
    <lineage>
        <taxon>Bacteria</taxon>
        <taxon>Bacillati</taxon>
        <taxon>Bacillota</taxon>
        <taxon>Bacilli</taxon>
        <taxon>Bacillales</taxon>
        <taxon>Listeriaceae</taxon>
        <taxon>Brochothrix</taxon>
    </lineage>
</organism>
<dbReference type="InterPro" id="IPR004607">
    <property type="entry name" value="GART"/>
</dbReference>
<keyword evidence="2 4" id="KW-0808">Transferase</keyword>
<comment type="function">
    <text evidence="4">Catalyzes the transfer of a formyl group from 10-formyltetrahydrofolate to 5-phospho-ribosyl-glycinamide (GAR), producing 5-phospho-ribosyl-N-formylglycinamide (FGAR) and tetrahydrofolate.</text>
</comment>
<accession>W7CUF9</accession>
<feature type="binding site" evidence="4">
    <location>
        <begin position="89"/>
        <end position="92"/>
    </location>
    <ligand>
        <name>(6R)-10-formyltetrahydrofolate</name>
        <dbReference type="ChEBI" id="CHEBI:195366"/>
    </ligand>
</feature>
<dbReference type="InterPro" id="IPR002376">
    <property type="entry name" value="Formyl_transf_N"/>
</dbReference>
<evidence type="ECO:0000256" key="2">
    <source>
        <dbReference type="ARBA" id="ARBA00022679"/>
    </source>
</evidence>
<feature type="binding site" evidence="4">
    <location>
        <begin position="11"/>
        <end position="13"/>
    </location>
    <ligand>
        <name>N(1)-(5-phospho-beta-D-ribosyl)glycinamide</name>
        <dbReference type="ChEBI" id="CHEBI:143788"/>
    </ligand>
</feature>
<comment type="catalytic activity">
    <reaction evidence="4">
        <text>N(1)-(5-phospho-beta-D-ribosyl)glycinamide + (6R)-10-formyltetrahydrofolate = N(2)-formyl-N(1)-(5-phospho-beta-D-ribosyl)glycinamide + (6S)-5,6,7,8-tetrahydrofolate + H(+)</text>
        <dbReference type="Rhea" id="RHEA:15053"/>
        <dbReference type="ChEBI" id="CHEBI:15378"/>
        <dbReference type="ChEBI" id="CHEBI:57453"/>
        <dbReference type="ChEBI" id="CHEBI:143788"/>
        <dbReference type="ChEBI" id="CHEBI:147286"/>
        <dbReference type="ChEBI" id="CHEBI:195366"/>
        <dbReference type="EC" id="2.1.2.2"/>
    </reaction>
</comment>
<dbReference type="GO" id="GO:0004644">
    <property type="term" value="F:phosphoribosylglycinamide formyltransferase activity"/>
    <property type="evidence" value="ECO:0007669"/>
    <property type="project" value="UniProtKB-UniRule"/>
</dbReference>
<dbReference type="SUPFAM" id="SSF53328">
    <property type="entry name" value="Formyltransferase"/>
    <property type="match status" value="1"/>
</dbReference>
<dbReference type="HAMAP" id="MF_01930">
    <property type="entry name" value="PurN"/>
    <property type="match status" value="1"/>
</dbReference>
<dbReference type="EMBL" id="AODH01000017">
    <property type="protein sequence ID" value="EUJ40562.1"/>
    <property type="molecule type" value="Genomic_DNA"/>
</dbReference>
<evidence type="ECO:0000313" key="7">
    <source>
        <dbReference type="Proteomes" id="UP000019243"/>
    </source>
</evidence>
<evidence type="ECO:0000256" key="4">
    <source>
        <dbReference type="HAMAP-Rule" id="MF_01930"/>
    </source>
</evidence>
<evidence type="ECO:0000313" key="6">
    <source>
        <dbReference type="EMBL" id="EUJ40562.1"/>
    </source>
</evidence>
<name>W7CUF9_9LIST</name>
<dbReference type="NCBIfam" id="TIGR00639">
    <property type="entry name" value="PurN"/>
    <property type="match status" value="1"/>
</dbReference>
<dbReference type="InterPro" id="IPR036477">
    <property type="entry name" value="Formyl_transf_N_sf"/>
</dbReference>
<dbReference type="Gene3D" id="3.40.50.170">
    <property type="entry name" value="Formyl transferase, N-terminal domain"/>
    <property type="match status" value="1"/>
</dbReference>